<protein>
    <recommendedName>
        <fullName evidence="3">Bacteriophage HK97-gp10, tail-component family protein</fullName>
    </recommendedName>
</protein>
<gene>
    <name evidence="1" type="ORF">C672_3637</name>
</gene>
<dbReference type="PATRIC" id="fig|1233171.3.peg.3503"/>
<dbReference type="RefSeq" id="WP_021434572.1">
    <property type="nucleotide sequence ID" value="NZ_AVNC01000023.1"/>
</dbReference>
<dbReference type="EMBL" id="AVNC01000023">
    <property type="protein sequence ID" value="EQK39817.1"/>
    <property type="molecule type" value="Genomic_DNA"/>
</dbReference>
<dbReference type="Pfam" id="PF04883">
    <property type="entry name" value="HK97-gp10_like"/>
    <property type="match status" value="1"/>
</dbReference>
<sequence>MEILGFANMMKTMYKASKSYDEATQTFLNRVGTDFLKKVKIKTPVDTGYLKRSWNMEQGHYRVTIGTNVEYAAAVEEGHRTRSGGFVEGKHMLKTTMEETESVIEEEFDNMLKILWK</sequence>
<dbReference type="Proteomes" id="UP000015688">
    <property type="component" value="Unassembled WGS sequence"/>
</dbReference>
<evidence type="ECO:0008006" key="3">
    <source>
        <dbReference type="Google" id="ProtNLM"/>
    </source>
</evidence>
<comment type="caution">
    <text evidence="1">The sequence shown here is derived from an EMBL/GenBank/DDBJ whole genome shotgun (WGS) entry which is preliminary data.</text>
</comment>
<name>T4VGK7_PARBF</name>
<evidence type="ECO:0000313" key="2">
    <source>
        <dbReference type="Proteomes" id="UP000015688"/>
    </source>
</evidence>
<proteinExistence type="predicted"/>
<dbReference type="AlphaFoldDB" id="T4VGK7"/>
<evidence type="ECO:0000313" key="1">
    <source>
        <dbReference type="EMBL" id="EQK39817.1"/>
    </source>
</evidence>
<dbReference type="InterPro" id="IPR010064">
    <property type="entry name" value="HK97-gp10_tail"/>
</dbReference>
<accession>T4VGK7</accession>
<reference evidence="1 2" key="1">
    <citation type="submission" date="2013-06" db="EMBL/GenBank/DDBJ databases">
        <authorList>
            <person name="Walk S."/>
            <person name="Aronoff D."/>
            <person name="Young V.Y."/>
            <person name="Marsh J."/>
            <person name="Harrison L."/>
            <person name="Daugherty S.C."/>
            <person name="Shefchek K.A."/>
            <person name="Hine E.E."/>
            <person name="Tallon L.J."/>
            <person name="Sadzewicz L.K."/>
            <person name="Rasko D.A."/>
        </authorList>
    </citation>
    <scope>NUCLEOTIDE SEQUENCE [LARGE SCALE GENOMIC DNA]</scope>
    <source>
        <strain evidence="1 2">ATCC 638</strain>
    </source>
</reference>
<organism evidence="1 2">
    <name type="scientific">Paraclostridium bifermentans ATCC 638 = DSM 14991</name>
    <dbReference type="NCBI Taxonomy" id="1233171"/>
    <lineage>
        <taxon>Bacteria</taxon>
        <taxon>Bacillati</taxon>
        <taxon>Bacillota</taxon>
        <taxon>Clostridia</taxon>
        <taxon>Peptostreptococcales</taxon>
        <taxon>Peptostreptococcaceae</taxon>
        <taxon>Paraclostridium</taxon>
    </lineage>
</organism>